<dbReference type="CDD" id="cd00071">
    <property type="entry name" value="GMPK"/>
    <property type="match status" value="1"/>
</dbReference>
<dbReference type="InterPro" id="IPR020590">
    <property type="entry name" value="Guanylate_kinase_CS"/>
</dbReference>
<evidence type="ECO:0000256" key="9">
    <source>
        <dbReference type="HAMAP-Rule" id="MF_00328"/>
    </source>
</evidence>
<dbReference type="PROSITE" id="PS00856">
    <property type="entry name" value="GUANYLATE_KINASE_1"/>
    <property type="match status" value="1"/>
</dbReference>
<keyword evidence="4 9" id="KW-0808">Transferase</keyword>
<keyword evidence="7 9" id="KW-0067">ATP-binding</keyword>
<dbReference type="Pfam" id="PF00625">
    <property type="entry name" value="Guanylate_kin"/>
    <property type="match status" value="1"/>
</dbReference>
<evidence type="ECO:0000256" key="5">
    <source>
        <dbReference type="ARBA" id="ARBA00022741"/>
    </source>
</evidence>
<evidence type="ECO:0000256" key="1">
    <source>
        <dbReference type="ARBA" id="ARBA00005790"/>
    </source>
</evidence>
<dbReference type="InterPro" id="IPR017665">
    <property type="entry name" value="Guanylate_kinase"/>
</dbReference>
<comment type="subcellular location">
    <subcellularLocation>
        <location evidence="9">Cytoplasm</location>
    </subcellularLocation>
</comment>
<gene>
    <name evidence="9 11" type="primary">gmk</name>
    <name evidence="11" type="ORF">KXJ70_10500</name>
</gene>
<dbReference type="GO" id="GO:0004385">
    <property type="term" value="F:GMP kinase activity"/>
    <property type="evidence" value="ECO:0007669"/>
    <property type="project" value="UniProtKB-EC"/>
</dbReference>
<comment type="function">
    <text evidence="9">Essential for recycling GMP and indirectly, cGMP.</text>
</comment>
<evidence type="ECO:0000256" key="8">
    <source>
        <dbReference type="ARBA" id="ARBA00030128"/>
    </source>
</evidence>
<accession>A0ABS6VSG6</accession>
<protein>
    <recommendedName>
        <fullName evidence="3 9">Guanylate kinase</fullName>
        <ecNumber evidence="2 9">2.7.4.8</ecNumber>
    </recommendedName>
    <alternativeName>
        <fullName evidence="8 9">GMP kinase</fullName>
    </alternativeName>
</protein>
<keyword evidence="12" id="KW-1185">Reference proteome</keyword>
<proteinExistence type="inferred from homology"/>
<dbReference type="RefSeq" id="WP_219043456.1">
    <property type="nucleotide sequence ID" value="NZ_JAHWDQ010000002.1"/>
</dbReference>
<dbReference type="PANTHER" id="PTHR23117">
    <property type="entry name" value="GUANYLATE KINASE-RELATED"/>
    <property type="match status" value="1"/>
</dbReference>
<keyword evidence="6 9" id="KW-0418">Kinase</keyword>
<feature type="domain" description="Guanylate kinase-like" evidence="10">
    <location>
        <begin position="5"/>
        <end position="183"/>
    </location>
</feature>
<evidence type="ECO:0000256" key="3">
    <source>
        <dbReference type="ARBA" id="ARBA00016296"/>
    </source>
</evidence>
<dbReference type="InterPro" id="IPR008144">
    <property type="entry name" value="Guanylate_kin-like_dom"/>
</dbReference>
<evidence type="ECO:0000259" key="10">
    <source>
        <dbReference type="PROSITE" id="PS50052"/>
    </source>
</evidence>
<evidence type="ECO:0000313" key="12">
    <source>
        <dbReference type="Proteomes" id="UP001166291"/>
    </source>
</evidence>
<comment type="catalytic activity">
    <reaction evidence="9">
        <text>GMP + ATP = GDP + ADP</text>
        <dbReference type="Rhea" id="RHEA:20780"/>
        <dbReference type="ChEBI" id="CHEBI:30616"/>
        <dbReference type="ChEBI" id="CHEBI:58115"/>
        <dbReference type="ChEBI" id="CHEBI:58189"/>
        <dbReference type="ChEBI" id="CHEBI:456216"/>
        <dbReference type="EC" id="2.7.4.8"/>
    </reaction>
</comment>
<comment type="similarity">
    <text evidence="1 9">Belongs to the guanylate kinase family.</text>
</comment>
<dbReference type="EMBL" id="JAHWDQ010000002">
    <property type="protein sequence ID" value="MBW2941211.1"/>
    <property type="molecule type" value="Genomic_DNA"/>
</dbReference>
<organism evidence="11 12">
    <name type="scientific">Zhongshania aquimaris</name>
    <dbReference type="NCBI Taxonomy" id="2857107"/>
    <lineage>
        <taxon>Bacteria</taxon>
        <taxon>Pseudomonadati</taxon>
        <taxon>Pseudomonadota</taxon>
        <taxon>Gammaproteobacteria</taxon>
        <taxon>Cellvibrionales</taxon>
        <taxon>Spongiibacteraceae</taxon>
        <taxon>Zhongshania</taxon>
    </lineage>
</organism>
<dbReference type="EC" id="2.7.4.8" evidence="2 9"/>
<sequence>MHSQGTLYTISAPSGAGKTSLVAKLLARTPRLGVSVSHTTRPMRPGEVDGVNYHFVSHAEFEQMLNSAAFLEHAQVFDNFYGTSQRWVESQLAAGEDVILEIDWQGAQQVRHLMPDTVAIFIMPPSKEALNERLTGRGQDDGAVIQRRMDAAVAEMSHFVEGDYVVINDDFDTALADLEAIVRSHRLTLASQQQRHAALLSALLS</sequence>
<reference evidence="11" key="1">
    <citation type="submission" date="2021-07" db="EMBL/GenBank/DDBJ databases">
        <title>Zhongshania sp. CAU 1632 isolated from seawater.</title>
        <authorList>
            <person name="Kim W."/>
        </authorList>
    </citation>
    <scope>NUCLEOTIDE SEQUENCE</scope>
    <source>
        <strain evidence="11">CAU 1632</strain>
    </source>
</reference>
<keyword evidence="5 9" id="KW-0547">Nucleotide-binding</keyword>
<name>A0ABS6VSG6_9GAMM</name>
<evidence type="ECO:0000256" key="7">
    <source>
        <dbReference type="ARBA" id="ARBA00022840"/>
    </source>
</evidence>
<dbReference type="HAMAP" id="MF_00328">
    <property type="entry name" value="Guanylate_kinase"/>
    <property type="match status" value="1"/>
</dbReference>
<dbReference type="NCBIfam" id="TIGR03263">
    <property type="entry name" value="guanyl_kin"/>
    <property type="match status" value="1"/>
</dbReference>
<evidence type="ECO:0000256" key="4">
    <source>
        <dbReference type="ARBA" id="ARBA00022679"/>
    </source>
</evidence>
<keyword evidence="9" id="KW-0963">Cytoplasm</keyword>
<dbReference type="Proteomes" id="UP001166291">
    <property type="component" value="Unassembled WGS sequence"/>
</dbReference>
<dbReference type="InterPro" id="IPR008145">
    <property type="entry name" value="GK/Ca_channel_bsu"/>
</dbReference>
<evidence type="ECO:0000313" key="11">
    <source>
        <dbReference type="EMBL" id="MBW2941211.1"/>
    </source>
</evidence>
<dbReference type="PANTHER" id="PTHR23117:SF13">
    <property type="entry name" value="GUANYLATE KINASE"/>
    <property type="match status" value="1"/>
</dbReference>
<evidence type="ECO:0000256" key="6">
    <source>
        <dbReference type="ARBA" id="ARBA00022777"/>
    </source>
</evidence>
<dbReference type="PROSITE" id="PS50052">
    <property type="entry name" value="GUANYLATE_KINASE_2"/>
    <property type="match status" value="1"/>
</dbReference>
<evidence type="ECO:0000256" key="2">
    <source>
        <dbReference type="ARBA" id="ARBA00012961"/>
    </source>
</evidence>
<feature type="binding site" evidence="9">
    <location>
        <begin position="12"/>
        <end position="19"/>
    </location>
    <ligand>
        <name>ATP</name>
        <dbReference type="ChEBI" id="CHEBI:30616"/>
    </ligand>
</feature>
<comment type="caution">
    <text evidence="11">The sequence shown here is derived from an EMBL/GenBank/DDBJ whole genome shotgun (WGS) entry which is preliminary data.</text>
</comment>
<dbReference type="SMART" id="SM00072">
    <property type="entry name" value="GuKc"/>
    <property type="match status" value="1"/>
</dbReference>